<dbReference type="Proteomes" id="UP000054911">
    <property type="component" value="Unassembled WGS sequence"/>
</dbReference>
<dbReference type="STRING" id="1777141.AWB80_08180"/>
<keyword evidence="1" id="KW-1133">Transmembrane helix</keyword>
<protein>
    <submittedName>
        <fullName evidence="2">Uncharacterized protein</fullName>
    </submittedName>
</protein>
<reference evidence="2" key="1">
    <citation type="submission" date="2016-01" db="EMBL/GenBank/DDBJ databases">
        <authorList>
            <person name="Peeters C."/>
        </authorList>
    </citation>
    <scope>NUCLEOTIDE SEQUENCE [LARGE SCALE GENOMIC DNA]</scope>
    <source>
        <strain evidence="2">LMG 29323</strain>
    </source>
</reference>
<dbReference type="EMBL" id="FCOE02000068">
    <property type="protein sequence ID" value="SAL01660.1"/>
    <property type="molecule type" value="Genomic_DNA"/>
</dbReference>
<organism evidence="2 3">
    <name type="scientific">Caballeronia pedi</name>
    <dbReference type="NCBI Taxonomy" id="1777141"/>
    <lineage>
        <taxon>Bacteria</taxon>
        <taxon>Pseudomonadati</taxon>
        <taxon>Pseudomonadota</taxon>
        <taxon>Betaproteobacteria</taxon>
        <taxon>Burkholderiales</taxon>
        <taxon>Burkholderiaceae</taxon>
        <taxon>Caballeronia</taxon>
    </lineage>
</organism>
<keyword evidence="1" id="KW-0472">Membrane</keyword>
<dbReference type="AlphaFoldDB" id="A0A158E4K7"/>
<name>A0A158E4K7_9BURK</name>
<gene>
    <name evidence="2" type="ORF">AWB80_08180</name>
</gene>
<evidence type="ECO:0000256" key="1">
    <source>
        <dbReference type="SAM" id="Phobius"/>
    </source>
</evidence>
<evidence type="ECO:0000313" key="3">
    <source>
        <dbReference type="Proteomes" id="UP000054911"/>
    </source>
</evidence>
<proteinExistence type="predicted"/>
<accession>A0A158E4K7</accession>
<sequence length="52" mass="5774">MSKKFDQNTYVKSIMKFLKAAAYIILSPVILFGFVAMLGVSAACDFAERKPL</sequence>
<comment type="caution">
    <text evidence="2">The sequence shown here is derived from an EMBL/GenBank/DDBJ whole genome shotgun (WGS) entry which is preliminary data.</text>
</comment>
<feature type="transmembrane region" description="Helical" evidence="1">
    <location>
        <begin position="21"/>
        <end position="43"/>
    </location>
</feature>
<keyword evidence="3" id="KW-1185">Reference proteome</keyword>
<evidence type="ECO:0000313" key="2">
    <source>
        <dbReference type="EMBL" id="SAL01660.1"/>
    </source>
</evidence>
<keyword evidence="1" id="KW-0812">Transmembrane</keyword>